<evidence type="ECO:0000259" key="5">
    <source>
        <dbReference type="Pfam" id="PF02449"/>
    </source>
</evidence>
<feature type="domain" description="Carbohydrate-binding" evidence="6">
    <location>
        <begin position="96"/>
        <end position="266"/>
    </location>
</feature>
<protein>
    <recommendedName>
        <fullName evidence="9">Beta-galactosidase</fullName>
    </recommendedName>
</protein>
<dbReference type="Gene3D" id="2.60.120.260">
    <property type="entry name" value="Galactose-binding domain-like"/>
    <property type="match status" value="1"/>
</dbReference>
<dbReference type="SUPFAM" id="SSF49344">
    <property type="entry name" value="CBD9-like"/>
    <property type="match status" value="1"/>
</dbReference>
<dbReference type="Gene3D" id="2.60.40.1190">
    <property type="match status" value="1"/>
</dbReference>
<dbReference type="GO" id="GO:0046872">
    <property type="term" value="F:metal ion binding"/>
    <property type="evidence" value="ECO:0007669"/>
    <property type="project" value="UniProtKB-KW"/>
</dbReference>
<accession>A0A089LCY3</accession>
<dbReference type="HOGENOM" id="CLU_249849_0_0_9"/>
<evidence type="ECO:0000256" key="3">
    <source>
        <dbReference type="ARBA" id="ARBA00022833"/>
    </source>
</evidence>
<dbReference type="CDD" id="cd09621">
    <property type="entry name" value="CBM9_like_5"/>
    <property type="match status" value="1"/>
</dbReference>
<proteinExistence type="predicted"/>
<dbReference type="GO" id="GO:0016052">
    <property type="term" value="P:carbohydrate catabolic process"/>
    <property type="evidence" value="ECO:0007669"/>
    <property type="project" value="InterPro"/>
</dbReference>
<dbReference type="GO" id="GO:0030246">
    <property type="term" value="F:carbohydrate binding"/>
    <property type="evidence" value="ECO:0007669"/>
    <property type="project" value="InterPro"/>
</dbReference>
<evidence type="ECO:0000256" key="1">
    <source>
        <dbReference type="ARBA" id="ARBA00022723"/>
    </source>
</evidence>
<dbReference type="AlphaFoldDB" id="A0A089LCY3"/>
<dbReference type="InterPro" id="IPR008979">
    <property type="entry name" value="Galactose-bd-like_sf"/>
</dbReference>
<dbReference type="InterPro" id="IPR010502">
    <property type="entry name" value="Carb-bd_dom_fam9"/>
</dbReference>
<dbReference type="GO" id="GO:0009341">
    <property type="term" value="C:beta-galactosidase complex"/>
    <property type="evidence" value="ECO:0007669"/>
    <property type="project" value="InterPro"/>
</dbReference>
<feature type="domain" description="Glycoside hydrolase family 42 N-terminal" evidence="5">
    <location>
        <begin position="712"/>
        <end position="929"/>
    </location>
</feature>
<dbReference type="Pfam" id="PF02449">
    <property type="entry name" value="Glyco_hydro_42"/>
    <property type="match status" value="1"/>
</dbReference>
<evidence type="ECO:0000313" key="8">
    <source>
        <dbReference type="Proteomes" id="UP000029518"/>
    </source>
</evidence>
<evidence type="ECO:0000313" key="7">
    <source>
        <dbReference type="EMBL" id="AIQ58722.1"/>
    </source>
</evidence>
<dbReference type="KEGG" id="pbd:PBOR_18590"/>
<evidence type="ECO:0000256" key="2">
    <source>
        <dbReference type="ARBA" id="ARBA00022801"/>
    </source>
</evidence>
<dbReference type="OrthoDB" id="222556at2"/>
<dbReference type="Proteomes" id="UP000029518">
    <property type="component" value="Chromosome"/>
</dbReference>
<dbReference type="InterPro" id="IPR013529">
    <property type="entry name" value="Glyco_hydro_42_N"/>
</dbReference>
<dbReference type="Gene3D" id="3.20.20.80">
    <property type="entry name" value="Glycosidases"/>
    <property type="match status" value="1"/>
</dbReference>
<sequence length="1249" mass="137132">MNRRSSKQALWALIIVLVFSMTAEGSASAVYGEPLREIASIGGIKPPDALNTPVSVAESVYEEPGSPVITDWEDDFRSSFGKHTHALALEAEDIVIDGTVDEWSRYAEIKLPEAAGQVLVDGWGGPADVSASVYLAYDENYFYYAAKVTDNVHVPVSDSTMWRGDSIQFAFSPGGSYGPEYGINYMDGQAHVWQFSEGGAAAGAEVITAAASRTGQETFYEVRMPWSAISTGMPENGELPFTLLFNDNDGAGRRGWLEWTPGIGKAKSPADHAVVHLVPSADPWSFWVEGPKEINVNATVSYSVYAVNTTDEPYNLHLSSSLPGVEADFTLPAGSAAGWSLPFTTADPGEQLLDFTLAEQGGTAGKRQELKVTAVLDPAEIEAMLDSVNAQLPGLEQLLLQCEAQGLSTDYERIDYTVIKDFIGYGKEDIVQGRLGRAHYVAAELERMLAGSKHQLEGYLDGSLSPQSAPRYVTGRPEISGYSFVGDTIVRSTGATEERPIFFTGYGHFNQVKRDIPKLQDLGANVIQIELGPRDVILDKQDFVNRYTVNRSGAVSATAAITDGVSHSGNHSLKIVNASPRQSNVFINVAQTLAVEPETTYEFKVWVKGDNARNVWFPGGTGWKQRQPLPSGTYDWTEVTYEYTTAKGEVSYPLVILSENTGTVWVDDISVVKAGSTVNLIQNPGFEELGGYSADKEYVVSTRKIESDLLPVLQRAEDHNVAVNLLISPHYFPDWVLAKWPELKVENNGSIKFSLYQPMAQAIIEDYLRALIPAIKDYDSLQSLTLTNESVYTSNKDAYALPAWQEYLEGIYGGDIGQLNSVYQTAYSSFTEVPMPENITATPASYDYVLFNQDYFAGWHEWMAGIIHELAPGLPVQAKIMGDPRGSLSWGVDIERFSEFSQINGNDNWNYINEGPKGFMEELSFYDMQASFKEAPVFNSEHHLIADGDKMYTPEQAKHVRSVLWQSAIHGRGGSTIWVWERTYNETASTEGSILHRPDVIAQAGRTNLDLNRLSGQVTAFQNEQPQAAILYSTASGVFSGDYSAVSLRAYEALSYSGYKAGYVSEKQVDNGWLDTYKLLIVPNASRVNPETLTGIRQFMEQGGRVLLIGSHALELTPHGVALPAADRSYVFTHADKISATDWTAGQIRDFLLPVLQTLNPGQLLLIDPADNTPVYNVEWRTVEYGGQTLVNVVNYGPEPVEVKAVRNGAAASGFTDLISDQNVAGQTLELQPLTPYLFRLDFPAETVN</sequence>
<dbReference type="CDD" id="cd03143">
    <property type="entry name" value="A4_beta-galactosidase_middle_domain"/>
    <property type="match status" value="1"/>
</dbReference>
<keyword evidence="1" id="KW-0479">Metal-binding</keyword>
<dbReference type="InterPro" id="IPR003476">
    <property type="entry name" value="Glyco_hydro_42"/>
</dbReference>
<keyword evidence="3" id="KW-0862">Zinc</keyword>
<dbReference type="SUPFAM" id="SSF49785">
    <property type="entry name" value="Galactose-binding domain-like"/>
    <property type="match status" value="1"/>
</dbReference>
<dbReference type="GO" id="GO:0004565">
    <property type="term" value="F:beta-galactosidase activity"/>
    <property type="evidence" value="ECO:0007669"/>
    <property type="project" value="InterPro"/>
</dbReference>
<evidence type="ECO:0008006" key="9">
    <source>
        <dbReference type="Google" id="ProtNLM"/>
    </source>
</evidence>
<dbReference type="Gene3D" id="3.40.50.880">
    <property type="match status" value="1"/>
</dbReference>
<organism evidence="7 8">
    <name type="scientific">Paenibacillus borealis</name>
    <dbReference type="NCBI Taxonomy" id="160799"/>
    <lineage>
        <taxon>Bacteria</taxon>
        <taxon>Bacillati</taxon>
        <taxon>Bacillota</taxon>
        <taxon>Bacilli</taxon>
        <taxon>Bacillales</taxon>
        <taxon>Paenibacillaceae</taxon>
        <taxon>Paenibacillus</taxon>
    </lineage>
</organism>
<dbReference type="PANTHER" id="PTHR36447">
    <property type="entry name" value="BETA-GALACTOSIDASE GANA"/>
    <property type="match status" value="1"/>
</dbReference>
<dbReference type="SUPFAM" id="SSF51445">
    <property type="entry name" value="(Trans)glycosidases"/>
    <property type="match status" value="1"/>
</dbReference>
<keyword evidence="4" id="KW-0326">Glycosidase</keyword>
<dbReference type="InterPro" id="IPR017853">
    <property type="entry name" value="GH"/>
</dbReference>
<evidence type="ECO:0000256" key="4">
    <source>
        <dbReference type="ARBA" id="ARBA00023295"/>
    </source>
</evidence>
<dbReference type="PANTHER" id="PTHR36447:SF2">
    <property type="entry name" value="BETA-GALACTOSIDASE YESZ"/>
    <property type="match status" value="1"/>
</dbReference>
<dbReference type="EMBL" id="CP009285">
    <property type="protein sequence ID" value="AIQ58722.1"/>
    <property type="molecule type" value="Genomic_DNA"/>
</dbReference>
<evidence type="ECO:0000259" key="6">
    <source>
        <dbReference type="Pfam" id="PF06452"/>
    </source>
</evidence>
<name>A0A089LCY3_PAEBO</name>
<dbReference type="RefSeq" id="WP_042213921.1">
    <property type="nucleotide sequence ID" value="NZ_CP009285.1"/>
</dbReference>
<keyword evidence="2" id="KW-0378">Hydrolase</keyword>
<reference evidence="7" key="1">
    <citation type="submission" date="2014-08" db="EMBL/GenBank/DDBJ databases">
        <title>Comparative genomics of the Paenibacillus odorifer group.</title>
        <authorList>
            <person name="den Bakker H.C."/>
            <person name="Tsai Y.-C.Y.-C."/>
            <person name="Martin N."/>
            <person name="Korlach J."/>
            <person name="Wiedmann M."/>
        </authorList>
    </citation>
    <scope>NUCLEOTIDE SEQUENCE [LARGE SCALE GENOMIC DNA]</scope>
    <source>
        <strain evidence="7">DSM 13188</strain>
    </source>
</reference>
<dbReference type="Pfam" id="PF06452">
    <property type="entry name" value="CBM9_1"/>
    <property type="match status" value="1"/>
</dbReference>
<keyword evidence="8" id="KW-1185">Reference proteome</keyword>
<dbReference type="SUPFAM" id="SSF52317">
    <property type="entry name" value="Class I glutamine amidotransferase-like"/>
    <property type="match status" value="1"/>
</dbReference>
<dbReference type="InterPro" id="IPR029062">
    <property type="entry name" value="Class_I_gatase-like"/>
</dbReference>
<gene>
    <name evidence="7" type="ORF">PBOR_18590</name>
</gene>